<comment type="caution">
    <text evidence="5">The sequence shown here is derived from an EMBL/GenBank/DDBJ whole genome shotgun (WGS) entry which is preliminary data.</text>
</comment>
<organism evidence="5 6">
    <name type="scientific">Portunus trituberculatus</name>
    <name type="common">Swimming crab</name>
    <name type="synonym">Neptunus trituberculatus</name>
    <dbReference type="NCBI Taxonomy" id="210409"/>
    <lineage>
        <taxon>Eukaryota</taxon>
        <taxon>Metazoa</taxon>
        <taxon>Ecdysozoa</taxon>
        <taxon>Arthropoda</taxon>
        <taxon>Crustacea</taxon>
        <taxon>Multicrustacea</taxon>
        <taxon>Malacostraca</taxon>
        <taxon>Eumalacostraca</taxon>
        <taxon>Eucarida</taxon>
        <taxon>Decapoda</taxon>
        <taxon>Pleocyemata</taxon>
        <taxon>Brachyura</taxon>
        <taxon>Eubrachyura</taxon>
        <taxon>Portunoidea</taxon>
        <taxon>Portunidae</taxon>
        <taxon>Portuninae</taxon>
        <taxon>Portunus</taxon>
    </lineage>
</organism>
<keyword evidence="2 3" id="KW-0175">Coiled coil</keyword>
<comment type="similarity">
    <text evidence="1">Belongs to the LCA5 family.</text>
</comment>
<reference evidence="5 6" key="1">
    <citation type="submission" date="2019-05" db="EMBL/GenBank/DDBJ databases">
        <title>Another draft genome of Portunus trituberculatus and its Hox gene families provides insights of decapod evolution.</title>
        <authorList>
            <person name="Jeong J.-H."/>
            <person name="Song I."/>
            <person name="Kim S."/>
            <person name="Choi T."/>
            <person name="Kim D."/>
            <person name="Ryu S."/>
            <person name="Kim W."/>
        </authorList>
    </citation>
    <scope>NUCLEOTIDE SEQUENCE [LARGE SCALE GENOMIC DNA]</scope>
    <source>
        <tissue evidence="5">Muscle</tissue>
    </source>
</reference>
<dbReference type="PANTHER" id="PTHR16650">
    <property type="entry name" value="C21ORF13-RELATED"/>
    <property type="match status" value="1"/>
</dbReference>
<name>A0A5B7JC29_PORTR</name>
<dbReference type="Proteomes" id="UP000324222">
    <property type="component" value="Unassembled WGS sequence"/>
</dbReference>
<feature type="coiled-coil region" evidence="3">
    <location>
        <begin position="69"/>
        <end position="110"/>
    </location>
</feature>
<feature type="domain" description="Lebercilin" evidence="4">
    <location>
        <begin position="28"/>
        <end position="137"/>
    </location>
</feature>
<evidence type="ECO:0000313" key="6">
    <source>
        <dbReference type="Proteomes" id="UP000324222"/>
    </source>
</evidence>
<evidence type="ECO:0000256" key="2">
    <source>
        <dbReference type="ARBA" id="ARBA00023054"/>
    </source>
</evidence>
<evidence type="ECO:0000256" key="3">
    <source>
        <dbReference type="SAM" id="Coils"/>
    </source>
</evidence>
<evidence type="ECO:0000259" key="4">
    <source>
        <dbReference type="Pfam" id="PF15619"/>
    </source>
</evidence>
<dbReference type="GO" id="GO:0042073">
    <property type="term" value="P:intraciliary transport"/>
    <property type="evidence" value="ECO:0007669"/>
    <property type="project" value="TreeGrafter"/>
</dbReference>
<evidence type="ECO:0000313" key="5">
    <source>
        <dbReference type="EMBL" id="MPC92215.1"/>
    </source>
</evidence>
<dbReference type="GO" id="GO:0005930">
    <property type="term" value="C:axoneme"/>
    <property type="evidence" value="ECO:0007669"/>
    <property type="project" value="TreeGrafter"/>
</dbReference>
<evidence type="ECO:0000256" key="1">
    <source>
        <dbReference type="ARBA" id="ARBA00010229"/>
    </source>
</evidence>
<proteinExistence type="inferred from homology"/>
<dbReference type="AlphaFoldDB" id="A0A5B7JC29"/>
<gene>
    <name evidence="5" type="ORF">E2C01_087291</name>
</gene>
<accession>A0A5B7JC29</accession>
<keyword evidence="6" id="KW-1185">Reference proteome</keyword>
<protein>
    <recommendedName>
        <fullName evidence="4">Lebercilin domain-containing protein</fullName>
    </recommendedName>
</protein>
<dbReference type="InterPro" id="IPR028933">
    <property type="entry name" value="Lebercilin_dom"/>
</dbReference>
<dbReference type="EMBL" id="VSRR010090487">
    <property type="protein sequence ID" value="MPC92215.1"/>
    <property type="molecule type" value="Genomic_DNA"/>
</dbReference>
<sequence>MSVITSRYTRVPYCFPVSCIINVFFYLQSTEENRKNTERLKTGDNRLLKLTEEATKLRELNRKRNLPERDQLNKQLIAATRTLHEKEKEVAELKRRIGILEKALKQQVQAEVGRHRATARKLYNLQCDHHELQEILKVPPHFLN</sequence>
<dbReference type="PANTHER" id="PTHR16650:SF6">
    <property type="entry name" value="GH21622P"/>
    <property type="match status" value="1"/>
</dbReference>
<dbReference type="OrthoDB" id="2123794at2759"/>
<dbReference type="InterPro" id="IPR026188">
    <property type="entry name" value="Lebercilin-like"/>
</dbReference>
<dbReference type="Pfam" id="PF15619">
    <property type="entry name" value="Lebercilin"/>
    <property type="match status" value="1"/>
</dbReference>